<feature type="transmembrane region" description="Helical" evidence="1">
    <location>
        <begin position="510"/>
        <end position="528"/>
    </location>
</feature>
<gene>
    <name evidence="2" type="ORF">GCM10010185_34090</name>
</gene>
<proteinExistence type="predicted"/>
<comment type="caution">
    <text evidence="2">The sequence shown here is derived from an EMBL/GenBank/DDBJ whole genome shotgun (WGS) entry which is preliminary data.</text>
</comment>
<dbReference type="EMBL" id="BMRG01000005">
    <property type="protein sequence ID" value="GGP58799.1"/>
    <property type="molecule type" value="Genomic_DNA"/>
</dbReference>
<evidence type="ECO:0000256" key="1">
    <source>
        <dbReference type="SAM" id="Phobius"/>
    </source>
</evidence>
<feature type="transmembrane region" description="Helical" evidence="1">
    <location>
        <begin position="342"/>
        <end position="364"/>
    </location>
</feature>
<feature type="transmembrane region" description="Helical" evidence="1">
    <location>
        <begin position="241"/>
        <end position="260"/>
    </location>
</feature>
<keyword evidence="1" id="KW-0812">Transmembrane</keyword>
<feature type="transmembrane region" description="Helical" evidence="1">
    <location>
        <begin position="149"/>
        <end position="166"/>
    </location>
</feature>
<keyword evidence="3" id="KW-1185">Reference proteome</keyword>
<evidence type="ECO:0000313" key="3">
    <source>
        <dbReference type="Proteomes" id="UP000639606"/>
    </source>
</evidence>
<accession>A0A918APN7</accession>
<feature type="transmembrane region" description="Helical" evidence="1">
    <location>
        <begin position="186"/>
        <end position="209"/>
    </location>
</feature>
<keyword evidence="1" id="KW-0472">Membrane</keyword>
<organism evidence="2 3">
    <name type="scientific">Saccharothrix coeruleofusca</name>
    <dbReference type="NCBI Taxonomy" id="33919"/>
    <lineage>
        <taxon>Bacteria</taxon>
        <taxon>Bacillati</taxon>
        <taxon>Actinomycetota</taxon>
        <taxon>Actinomycetes</taxon>
        <taxon>Pseudonocardiales</taxon>
        <taxon>Pseudonocardiaceae</taxon>
        <taxon>Saccharothrix</taxon>
    </lineage>
</organism>
<reference evidence="2" key="2">
    <citation type="submission" date="2020-09" db="EMBL/GenBank/DDBJ databases">
        <authorList>
            <person name="Sun Q."/>
            <person name="Ohkuma M."/>
        </authorList>
    </citation>
    <scope>NUCLEOTIDE SEQUENCE</scope>
    <source>
        <strain evidence="2">JCM 3313</strain>
    </source>
</reference>
<feature type="transmembrane region" description="Helical" evidence="1">
    <location>
        <begin position="478"/>
        <end position="498"/>
    </location>
</feature>
<feature type="transmembrane region" description="Helical" evidence="1">
    <location>
        <begin position="216"/>
        <end position="235"/>
    </location>
</feature>
<dbReference type="AlphaFoldDB" id="A0A918APN7"/>
<protein>
    <submittedName>
        <fullName evidence="2">Uncharacterized protein</fullName>
    </submittedName>
</protein>
<evidence type="ECO:0000313" key="2">
    <source>
        <dbReference type="EMBL" id="GGP58799.1"/>
    </source>
</evidence>
<reference evidence="2" key="1">
    <citation type="journal article" date="2014" name="Int. J. Syst. Evol. Microbiol.">
        <title>Complete genome sequence of Corynebacterium casei LMG S-19264T (=DSM 44701T), isolated from a smear-ripened cheese.</title>
        <authorList>
            <consortium name="US DOE Joint Genome Institute (JGI-PGF)"/>
            <person name="Walter F."/>
            <person name="Albersmeier A."/>
            <person name="Kalinowski J."/>
            <person name="Ruckert C."/>
        </authorList>
    </citation>
    <scope>NUCLEOTIDE SEQUENCE</scope>
    <source>
        <strain evidence="2">JCM 3313</strain>
    </source>
</reference>
<feature type="transmembrane region" description="Helical" evidence="1">
    <location>
        <begin position="319"/>
        <end position="335"/>
    </location>
</feature>
<feature type="transmembrane region" description="Helical" evidence="1">
    <location>
        <begin position="376"/>
        <end position="396"/>
    </location>
</feature>
<feature type="transmembrane region" description="Helical" evidence="1">
    <location>
        <begin position="417"/>
        <end position="439"/>
    </location>
</feature>
<keyword evidence="1" id="KW-1133">Transmembrane helix</keyword>
<feature type="transmembrane region" description="Helical" evidence="1">
    <location>
        <begin position="281"/>
        <end position="299"/>
    </location>
</feature>
<dbReference type="Proteomes" id="UP000639606">
    <property type="component" value="Unassembled WGS sequence"/>
</dbReference>
<feature type="transmembrane region" description="Helical" evidence="1">
    <location>
        <begin position="116"/>
        <end position="137"/>
    </location>
</feature>
<name>A0A918APN7_9PSEU</name>
<feature type="transmembrane region" description="Helical" evidence="1">
    <location>
        <begin position="451"/>
        <end position="471"/>
    </location>
</feature>
<feature type="transmembrane region" description="Helical" evidence="1">
    <location>
        <begin position="67"/>
        <end position="84"/>
    </location>
</feature>
<sequence>MSPATTRLRAALATSVAGALLTALGPVLRVVDPSAPPAFTAWPLLAPLALAPVAAAALLLSRGRTSAAAAALVAIGAFAPGAALRDLQLAVAPTGAARPELFRQTSLTAPTPTTGLWLLLAGHALILVAALLAATAPGEPDGGAGRPRFGRTATAGVIAAVGLLMAPFTATDALIPVRGALDSPALVMAGGALLAAAAALVGVVAASAADAERRRGALLSGAAVLLGLALPPVAAGLLVDGLGLAAGPFLVLVGAVVFAWPETERPDRAVELPGGRRLHRVAAGLGLLAAAAAAAGAAAPQLTLPEGLAQPNDYAARPLWPAAALVAALALALLARTAVRPAFAVALVVLPMTAAGALDAAFAATRVQSVQPGPGVWFTALSVLVAAVAAVAAAVAGSVERDEDGAAPQGRVPLPPLAATLIAALLAVGAFVLPVLRAADFVAIGALDLRIGSWGLLLALATVLAAAAVAPRARPGRGAAVLLGAALVLAVRALEYPLTAARAQDATPGPGLWLALAGALAFTAACALNTTRRTTSR</sequence>
<feature type="transmembrane region" description="Helical" evidence="1">
    <location>
        <begin position="39"/>
        <end position="60"/>
    </location>
</feature>